<comment type="caution">
    <text evidence="5">The sequence shown here is derived from an EMBL/GenBank/DDBJ whole genome shotgun (WGS) entry which is preliminary data.</text>
</comment>
<feature type="compositionally biased region" description="Acidic residues" evidence="4">
    <location>
        <begin position="782"/>
        <end position="793"/>
    </location>
</feature>
<dbReference type="Pfam" id="PF04931">
    <property type="entry name" value="DNA_pol_phi"/>
    <property type="match status" value="1"/>
</dbReference>
<keyword evidence="6" id="KW-1185">Reference proteome</keyword>
<sequence>MSKKRKRDSALQEPEKVQSTDGPHPDLSKKRKREVDLELIKVYEDLADDQENVRLAAAHTLLSNFCQPGHSDEGQTKTILTRLFRGLCSGRKSARLGFSVALTELLSQLATTKENLEQISVSSVIDILENQSAPETGTSGQDERDHYYGRVFGAEAILKSGLLFEDGYESHFSRLLELLCALALKKPWLRQECGWVLFSCILAEHNNIPGSFAAETIDKLVANKLIRTPEGVAIWIATTRRFPEVKLPASAWKSGDPLARKDVDVLADILKDARAHPDQQISELSAQGSARWSANLHFAWDVVLAEIFRITESKANLGKKHKNMNTDDKKLTFKVFWDTVVDESLFATSSSAERRAWGFGLWRKVFETAPHEVLFHTFTTNALRRLADSLKSSEKPLQKSAQRVTQSIQSRLVASSSWQAAGEVAASYVRALLQSVSYADFDQITKSRTLQSLIDALNPAMLRRVNSALSESLAEMPRQEDRKDSLSLQKSLITLQWKIASSRLRHWEEAQWSDRSDIDEEDWALVAETFESWLREVCLSPTAKIPKDMAGFRPIFQPEAREITKERLNLGFEQALKLGLAGCQVMEHVLSHLRQLESHEIEMRATFEDDVQDIVQAAWLKLSPTQAGSKKTSKVVLSTTESSKGPGQAQFLSFSGALHLLYCLLLYQVYSEDTEAVQLLQEVLELDKRRSATQRKSKVADVEEESADAIMEILLSFASRPSKLLRRITVQIFDALAASLTSDGLAALCRVLETKENLQGQQEMFQVDDEDMLDGQASGTDSDVDELDSDVEVDSLSKSAESEEDSDNASGSEEPEEDSAEDEELAKFDAALAAALGTRTLNQHDLAAPSDDSSSDEDMDDDQMMELDSKLAEVFRARNEQQSKNKKKDTKEAKENVVNFKNRVLDLIESYFKHQQQRPLTIDLLLPMLKLARTTQTKQLADRSCNIVQQFCSRCKGPNVPELQDDFQKRHAIDVLKHLHKEASMESSNAQSNVTSLSSILVVKALVKADPAIVKEVVEVYAFSRIKQLTEKKSRILPGFFTDWNNWCQTAREKLAV</sequence>
<feature type="compositionally biased region" description="Acidic residues" evidence="4">
    <location>
        <begin position="802"/>
        <end position="823"/>
    </location>
</feature>
<dbReference type="SUPFAM" id="SSF48371">
    <property type="entry name" value="ARM repeat"/>
    <property type="match status" value="1"/>
</dbReference>
<protein>
    <submittedName>
        <fullName evidence="5">DNA-directed DNA polymerase</fullName>
        <ecNumber evidence="5">2.7.7.7</ecNumber>
    </submittedName>
</protein>
<dbReference type="EMBL" id="JAPDRK010000012">
    <property type="protein sequence ID" value="KAJ9607320.1"/>
    <property type="molecule type" value="Genomic_DNA"/>
</dbReference>
<evidence type="ECO:0000256" key="2">
    <source>
        <dbReference type="ARBA" id="ARBA00006809"/>
    </source>
</evidence>
<dbReference type="InterPro" id="IPR016024">
    <property type="entry name" value="ARM-type_fold"/>
</dbReference>
<keyword evidence="5" id="KW-0808">Transferase</keyword>
<feature type="compositionally biased region" description="Basic and acidic residues" evidence="4">
    <location>
        <begin position="8"/>
        <end position="31"/>
    </location>
</feature>
<keyword evidence="5" id="KW-0548">Nucleotidyltransferase</keyword>
<keyword evidence="3" id="KW-0539">Nucleus</keyword>
<comment type="subcellular location">
    <subcellularLocation>
        <location evidence="1">Nucleus</location>
    </subcellularLocation>
</comment>
<evidence type="ECO:0000256" key="4">
    <source>
        <dbReference type="SAM" id="MobiDB-lite"/>
    </source>
</evidence>
<feature type="region of interest" description="Disordered" evidence="4">
    <location>
        <begin position="842"/>
        <end position="861"/>
    </location>
</feature>
<feature type="region of interest" description="Disordered" evidence="4">
    <location>
        <begin position="1"/>
        <end position="31"/>
    </location>
</feature>
<evidence type="ECO:0000256" key="1">
    <source>
        <dbReference type="ARBA" id="ARBA00004123"/>
    </source>
</evidence>
<reference evidence="5" key="1">
    <citation type="submission" date="2022-10" db="EMBL/GenBank/DDBJ databases">
        <title>Culturing micro-colonial fungi from biological soil crusts in the Mojave desert and describing Neophaeococcomyces mojavensis, and introducing the new genera and species Taxawa tesnikishii.</title>
        <authorList>
            <person name="Kurbessoian T."/>
            <person name="Stajich J.E."/>
        </authorList>
    </citation>
    <scope>NUCLEOTIDE SEQUENCE</scope>
    <source>
        <strain evidence="5">TK_41</strain>
    </source>
</reference>
<evidence type="ECO:0000256" key="3">
    <source>
        <dbReference type="ARBA" id="ARBA00023242"/>
    </source>
</evidence>
<name>A0AA38X5P3_9EURO</name>
<dbReference type="Proteomes" id="UP001172673">
    <property type="component" value="Unassembled WGS sequence"/>
</dbReference>
<dbReference type="GO" id="GO:0000182">
    <property type="term" value="F:rDNA binding"/>
    <property type="evidence" value="ECO:0007669"/>
    <property type="project" value="TreeGrafter"/>
</dbReference>
<dbReference type="AlphaFoldDB" id="A0AA38X5P3"/>
<evidence type="ECO:0000313" key="5">
    <source>
        <dbReference type="EMBL" id="KAJ9607320.1"/>
    </source>
</evidence>
<keyword evidence="5" id="KW-0239">DNA-directed DNA polymerase</keyword>
<dbReference type="PANTHER" id="PTHR13213:SF2">
    <property type="entry name" value="MYB-BINDING PROTEIN 1A"/>
    <property type="match status" value="1"/>
</dbReference>
<proteinExistence type="inferred from homology"/>
<dbReference type="GO" id="GO:0006355">
    <property type="term" value="P:regulation of DNA-templated transcription"/>
    <property type="evidence" value="ECO:0007669"/>
    <property type="project" value="InterPro"/>
</dbReference>
<organism evidence="5 6">
    <name type="scientific">Cladophialophora chaetospira</name>
    <dbReference type="NCBI Taxonomy" id="386627"/>
    <lineage>
        <taxon>Eukaryota</taxon>
        <taxon>Fungi</taxon>
        <taxon>Dikarya</taxon>
        <taxon>Ascomycota</taxon>
        <taxon>Pezizomycotina</taxon>
        <taxon>Eurotiomycetes</taxon>
        <taxon>Chaetothyriomycetidae</taxon>
        <taxon>Chaetothyriales</taxon>
        <taxon>Herpotrichiellaceae</taxon>
        <taxon>Cladophialophora</taxon>
    </lineage>
</organism>
<dbReference type="GO" id="GO:0005730">
    <property type="term" value="C:nucleolus"/>
    <property type="evidence" value="ECO:0007669"/>
    <property type="project" value="InterPro"/>
</dbReference>
<dbReference type="GO" id="GO:0003887">
    <property type="term" value="F:DNA-directed DNA polymerase activity"/>
    <property type="evidence" value="ECO:0007669"/>
    <property type="project" value="UniProtKB-KW"/>
</dbReference>
<evidence type="ECO:0000313" key="6">
    <source>
        <dbReference type="Proteomes" id="UP001172673"/>
    </source>
</evidence>
<dbReference type="PANTHER" id="PTHR13213">
    <property type="entry name" value="MYB-BINDING PROTEIN 1A FAMILY MEMBER"/>
    <property type="match status" value="1"/>
</dbReference>
<dbReference type="InterPro" id="IPR007015">
    <property type="entry name" value="DNA_pol_V/MYBBP1A"/>
</dbReference>
<gene>
    <name evidence="5" type="primary">POL5</name>
    <name evidence="5" type="ORF">H2200_008393</name>
</gene>
<comment type="similarity">
    <text evidence="2">Belongs to the MYBBP1A family.</text>
</comment>
<accession>A0AA38X5P3</accession>
<dbReference type="EC" id="2.7.7.7" evidence="5"/>
<feature type="region of interest" description="Disordered" evidence="4">
    <location>
        <begin position="773"/>
        <end position="823"/>
    </location>
</feature>